<evidence type="ECO:0000256" key="4">
    <source>
        <dbReference type="ARBA" id="ARBA00022630"/>
    </source>
</evidence>
<feature type="domain" description="MTHFR SAM-binding regulatory" evidence="8">
    <location>
        <begin position="331"/>
        <end position="615"/>
    </location>
</feature>
<reference evidence="9 10" key="1">
    <citation type="submission" date="2020-04" db="EMBL/GenBank/DDBJ databases">
        <title>Perkinsus chesapeaki whole genome sequence.</title>
        <authorList>
            <person name="Bogema D.R."/>
        </authorList>
    </citation>
    <scope>NUCLEOTIDE SEQUENCE [LARGE SCALE GENOMIC DNA]</scope>
    <source>
        <strain evidence="9">ATCC PRA-425</strain>
    </source>
</reference>
<comment type="caution">
    <text evidence="9">The sequence shown here is derived from an EMBL/GenBank/DDBJ whole genome shotgun (WGS) entry which is preliminary data.</text>
</comment>
<comment type="similarity">
    <text evidence="3">Belongs to the methylenetetrahydrofolate reductase family.</text>
</comment>
<dbReference type="Gene3D" id="3.20.20.220">
    <property type="match status" value="1"/>
</dbReference>
<sequence>MAKLIDKIEARWEHDRENGANGRLPFFSFEYFPPKTDMGVQNLYERLDRMAELGPMWIDVTWGAGGAGSVANKTFEICKNALTYHGLDVMMHLTCTDQSAEEIDSVLERCKAAGIRNILALRGDAPTHSKEWRACQGGFAHAVDLVRHIRDSYGDYFCIAVAGYPEGHLEAESIDKDLMHLKEKVDAGADLIITQLFYDTEVFFKFVEAVRNLGVTVPIFPGIMPIQSYSGFKKMTEFCKTKVPRAIADQLEEVKGDDQKVKDLGVEICVAMCRIHELEVDLRYPCSQIMSYGVDHSHSSGGLHFYTLNLESSVSRIIERLMMVDSHVATRALPWRPSKASSRQEENVRPIFWSNRQKSFIQRTSSWDEFPNGRLGNQASAAYGDFELNFRSYSKETQDKVAADRRRMWGDRVPNGDHVRRVFTSFIKGDVKRLPWCTESPTEETLFIQKQLIRLNQCNMLTINSQPRVNGALSTDPYVGWGPAGGFVYQKAYVEFFCPEAQLEQIMQGLEREKYDSISYMAVTADGTQVKSNIPPQGRVNAVTWGVFPNSEIIQPTVVDVTSFMAWKDEAFALWNEWMEVYPEDDHQSRQAGLVLSFIRDHYFLCTVVDNDFVAGDLFSKLTKICTPVPWETLKIENPSESDGHEVPEVGSIHQLVPDYIRVAGITGSDCRSVFATQQEEQCHYFVRPILTWSIPATIGYFHMSFKESQKDQCFVRKYSDSVSAIMEGVGTDVAPSIQQLAPRSMLVCRIMDLNQIAHWLSESPMIPIVSDALHRIQDCSEKPSPGYPH</sequence>
<comment type="cofactor">
    <cofactor evidence="1">
        <name>FAD</name>
        <dbReference type="ChEBI" id="CHEBI:57692"/>
    </cofactor>
</comment>
<dbReference type="GO" id="GO:0035999">
    <property type="term" value="P:tetrahydrofolate interconversion"/>
    <property type="evidence" value="ECO:0007669"/>
    <property type="project" value="UniProtKB-UniPathway"/>
</dbReference>
<dbReference type="InterPro" id="IPR029041">
    <property type="entry name" value="FAD-linked_oxidoreductase-like"/>
</dbReference>
<dbReference type="NCBIfam" id="TIGR00677">
    <property type="entry name" value="fadh2_euk"/>
    <property type="match status" value="1"/>
</dbReference>
<keyword evidence="5" id="KW-0274">FAD</keyword>
<evidence type="ECO:0000256" key="1">
    <source>
        <dbReference type="ARBA" id="ARBA00001974"/>
    </source>
</evidence>
<proteinExistence type="inferred from homology"/>
<dbReference type="PANTHER" id="PTHR45754:SF3">
    <property type="entry name" value="METHYLENETETRAHYDROFOLATE REDUCTASE (NADPH)"/>
    <property type="match status" value="1"/>
</dbReference>
<protein>
    <recommendedName>
        <fullName evidence="8">MTHFR SAM-binding regulatory domain-containing protein</fullName>
    </recommendedName>
</protein>
<dbReference type="EMBL" id="JAAPAO010000073">
    <property type="protein sequence ID" value="KAF4673912.1"/>
    <property type="molecule type" value="Genomic_DNA"/>
</dbReference>
<evidence type="ECO:0000256" key="5">
    <source>
        <dbReference type="ARBA" id="ARBA00022827"/>
    </source>
</evidence>
<dbReference type="InterPro" id="IPR003171">
    <property type="entry name" value="Mehydrof_redctse-like"/>
</dbReference>
<evidence type="ECO:0000256" key="6">
    <source>
        <dbReference type="ARBA" id="ARBA00022857"/>
    </source>
</evidence>
<dbReference type="FunFam" id="3.20.20.220:FF:000002">
    <property type="entry name" value="Methylenetetrahydrofolate reductase"/>
    <property type="match status" value="1"/>
</dbReference>
<evidence type="ECO:0000256" key="3">
    <source>
        <dbReference type="ARBA" id="ARBA00006743"/>
    </source>
</evidence>
<dbReference type="CDD" id="cd00537">
    <property type="entry name" value="MTHFR"/>
    <property type="match status" value="1"/>
</dbReference>
<dbReference type="GO" id="GO:0004489">
    <property type="term" value="F:methylenetetrahydrofolate reductase [NAD(P)H] activity"/>
    <property type="evidence" value="ECO:0007669"/>
    <property type="project" value="InterPro"/>
</dbReference>
<dbReference type="Proteomes" id="UP000591131">
    <property type="component" value="Unassembled WGS sequence"/>
</dbReference>
<dbReference type="GO" id="GO:0071949">
    <property type="term" value="F:FAD binding"/>
    <property type="evidence" value="ECO:0007669"/>
    <property type="project" value="TreeGrafter"/>
</dbReference>
<dbReference type="SUPFAM" id="SSF51730">
    <property type="entry name" value="FAD-linked oxidoreductase"/>
    <property type="match status" value="1"/>
</dbReference>
<evidence type="ECO:0000313" key="9">
    <source>
        <dbReference type="EMBL" id="KAF4673912.1"/>
    </source>
</evidence>
<name>A0A7J6MQR5_PERCH</name>
<gene>
    <name evidence="9" type="ORF">FOL47_009943</name>
</gene>
<accession>A0A7J6MQR5</accession>
<organism evidence="9 10">
    <name type="scientific">Perkinsus chesapeaki</name>
    <name type="common">Clam parasite</name>
    <name type="synonym">Perkinsus andrewsi</name>
    <dbReference type="NCBI Taxonomy" id="330153"/>
    <lineage>
        <taxon>Eukaryota</taxon>
        <taxon>Sar</taxon>
        <taxon>Alveolata</taxon>
        <taxon>Perkinsozoa</taxon>
        <taxon>Perkinsea</taxon>
        <taxon>Perkinsida</taxon>
        <taxon>Perkinsidae</taxon>
        <taxon>Perkinsus</taxon>
    </lineage>
</organism>
<dbReference type="GO" id="GO:0005829">
    <property type="term" value="C:cytosol"/>
    <property type="evidence" value="ECO:0007669"/>
    <property type="project" value="TreeGrafter"/>
</dbReference>
<keyword evidence="10" id="KW-1185">Reference proteome</keyword>
<dbReference type="InterPro" id="IPR053806">
    <property type="entry name" value="MTHFR_C"/>
</dbReference>
<evidence type="ECO:0000313" key="10">
    <source>
        <dbReference type="Proteomes" id="UP000591131"/>
    </source>
</evidence>
<comment type="pathway">
    <text evidence="2">One-carbon metabolism; tetrahydrofolate interconversion.</text>
</comment>
<dbReference type="PANTHER" id="PTHR45754">
    <property type="entry name" value="METHYLENETETRAHYDROFOLATE REDUCTASE"/>
    <property type="match status" value="1"/>
</dbReference>
<dbReference type="InterPro" id="IPR004621">
    <property type="entry name" value="Fadh2_euk"/>
</dbReference>
<dbReference type="Pfam" id="PF21895">
    <property type="entry name" value="MTHFR_C"/>
    <property type="match status" value="1"/>
</dbReference>
<dbReference type="UniPathway" id="UPA00193"/>
<dbReference type="OrthoDB" id="16284at2759"/>
<dbReference type="Pfam" id="PF02219">
    <property type="entry name" value="MTHFR"/>
    <property type="match status" value="1"/>
</dbReference>
<evidence type="ECO:0000259" key="8">
    <source>
        <dbReference type="Pfam" id="PF21895"/>
    </source>
</evidence>
<keyword evidence="4" id="KW-0285">Flavoprotein</keyword>
<keyword evidence="6" id="KW-0521">NADP</keyword>
<evidence type="ECO:0000256" key="2">
    <source>
        <dbReference type="ARBA" id="ARBA00004777"/>
    </source>
</evidence>
<keyword evidence="7" id="KW-0560">Oxidoreductase</keyword>
<evidence type="ECO:0000256" key="7">
    <source>
        <dbReference type="ARBA" id="ARBA00023002"/>
    </source>
</evidence>
<dbReference type="AlphaFoldDB" id="A0A7J6MQR5"/>
<dbReference type="GO" id="GO:0009086">
    <property type="term" value="P:methionine biosynthetic process"/>
    <property type="evidence" value="ECO:0007669"/>
    <property type="project" value="TreeGrafter"/>
</dbReference>